<evidence type="ECO:0000313" key="7">
    <source>
        <dbReference type="Proteomes" id="UP000037685"/>
    </source>
</evidence>
<dbReference type="Proteomes" id="UP000037685">
    <property type="component" value="Unassembled WGS sequence"/>
</dbReference>
<dbReference type="Pfam" id="PF00034">
    <property type="entry name" value="Cytochrom_C"/>
    <property type="match status" value="1"/>
</dbReference>
<dbReference type="InterPro" id="IPR009056">
    <property type="entry name" value="Cyt_c-like_dom"/>
</dbReference>
<keyword evidence="2 4" id="KW-0479">Metal-binding</keyword>
<dbReference type="RefSeq" id="WP_003044251.1">
    <property type="nucleotide sequence ID" value="NZ_LHCI01000106.1"/>
</dbReference>
<reference evidence="6 7" key="1">
    <citation type="submission" date="2015-07" db="EMBL/GenBank/DDBJ databases">
        <authorList>
            <person name="Noorani M."/>
        </authorList>
    </citation>
    <scope>NUCLEOTIDE SEQUENCE [LARGE SCALE GENOMIC DNA]</scope>
    <source>
        <strain evidence="7">ATCC 25104 / DSM 625 / JCM 10724 / NBRC 103206 / NCIMB 11243 / YT-1</strain>
    </source>
</reference>
<evidence type="ECO:0000313" key="6">
    <source>
        <dbReference type="EMBL" id="KOX89976.1"/>
    </source>
</evidence>
<name>A0A0N1IUC9_THEAQ</name>
<protein>
    <recommendedName>
        <fullName evidence="5">Cytochrome c domain-containing protein</fullName>
    </recommendedName>
</protein>
<dbReference type="AlphaFoldDB" id="A0A0N1IUC9"/>
<dbReference type="InterPro" id="IPR016823">
    <property type="entry name" value="Thiosulf_SoxX_II"/>
</dbReference>
<evidence type="ECO:0000256" key="4">
    <source>
        <dbReference type="PROSITE-ProRule" id="PRU00433"/>
    </source>
</evidence>
<dbReference type="NCBIfam" id="TIGR04485">
    <property type="entry name" value="thiosulf_SoxX"/>
    <property type="match status" value="1"/>
</dbReference>
<sequence length="189" mass="20875">MKRKGILVVGLLLLGLGLSQVGPFRARLEAAVRDGGTEFARVMLSQDKAQALCTQHRDKLPADLIPTFLAEQRALIQYPEGGKLMGDWRKGQEIFTDPKRGNCYACHSGDPDEVAYGTIGPDLRGYGASRGQGEAVQRYVYEVVYNAWAYFPCSLMYRGGVQGHFTPEEAAHIVAFLLDPESPVNRRSK</sequence>
<dbReference type="PATRIC" id="fig|271.14.peg.1234"/>
<keyword evidence="1 4" id="KW-0349">Heme</keyword>
<dbReference type="Gene3D" id="1.10.760.10">
    <property type="entry name" value="Cytochrome c-like domain"/>
    <property type="match status" value="1"/>
</dbReference>
<dbReference type="GO" id="GO:0020037">
    <property type="term" value="F:heme binding"/>
    <property type="evidence" value="ECO:0007669"/>
    <property type="project" value="InterPro"/>
</dbReference>
<gene>
    <name evidence="6" type="ORF">BVI061214_01161</name>
</gene>
<organism evidence="6 7">
    <name type="scientific">Thermus aquaticus</name>
    <dbReference type="NCBI Taxonomy" id="271"/>
    <lineage>
        <taxon>Bacteria</taxon>
        <taxon>Thermotogati</taxon>
        <taxon>Deinococcota</taxon>
        <taxon>Deinococci</taxon>
        <taxon>Thermales</taxon>
        <taxon>Thermaceae</taxon>
        <taxon>Thermus</taxon>
    </lineage>
</organism>
<proteinExistence type="predicted"/>
<dbReference type="PIRSF" id="PIRSF024608">
    <property type="entry name" value="UCP024608"/>
    <property type="match status" value="1"/>
</dbReference>
<dbReference type="PROSITE" id="PS51007">
    <property type="entry name" value="CYTC"/>
    <property type="match status" value="1"/>
</dbReference>
<evidence type="ECO:0000256" key="1">
    <source>
        <dbReference type="ARBA" id="ARBA00022617"/>
    </source>
</evidence>
<dbReference type="GO" id="GO:0009055">
    <property type="term" value="F:electron transfer activity"/>
    <property type="evidence" value="ECO:0007669"/>
    <property type="project" value="InterPro"/>
</dbReference>
<evidence type="ECO:0000259" key="5">
    <source>
        <dbReference type="PROSITE" id="PS51007"/>
    </source>
</evidence>
<dbReference type="InterPro" id="IPR036909">
    <property type="entry name" value="Cyt_c-like_dom_sf"/>
</dbReference>
<evidence type="ECO:0000256" key="2">
    <source>
        <dbReference type="ARBA" id="ARBA00022723"/>
    </source>
</evidence>
<dbReference type="InterPro" id="IPR030999">
    <property type="entry name" value="Thiosulf_SoxX"/>
</dbReference>
<accession>A0A0N1IUC9</accession>
<dbReference type="SUPFAM" id="SSF46626">
    <property type="entry name" value="Cytochrome c"/>
    <property type="match status" value="1"/>
</dbReference>
<dbReference type="GO" id="GO:0046872">
    <property type="term" value="F:metal ion binding"/>
    <property type="evidence" value="ECO:0007669"/>
    <property type="project" value="UniProtKB-KW"/>
</dbReference>
<feature type="domain" description="Cytochrome c" evidence="5">
    <location>
        <begin position="86"/>
        <end position="181"/>
    </location>
</feature>
<comment type="caution">
    <text evidence="6">The sequence shown here is derived from an EMBL/GenBank/DDBJ whole genome shotgun (WGS) entry which is preliminary data.</text>
</comment>
<evidence type="ECO:0000256" key="3">
    <source>
        <dbReference type="ARBA" id="ARBA00023004"/>
    </source>
</evidence>
<keyword evidence="3 4" id="KW-0408">Iron</keyword>
<dbReference type="EMBL" id="LHCI01000106">
    <property type="protein sequence ID" value="KOX89976.1"/>
    <property type="molecule type" value="Genomic_DNA"/>
</dbReference>